<organism evidence="1 2">
    <name type="scientific">Rhodocollybia butyracea</name>
    <dbReference type="NCBI Taxonomy" id="206335"/>
    <lineage>
        <taxon>Eukaryota</taxon>
        <taxon>Fungi</taxon>
        <taxon>Dikarya</taxon>
        <taxon>Basidiomycota</taxon>
        <taxon>Agaricomycotina</taxon>
        <taxon>Agaricomycetes</taxon>
        <taxon>Agaricomycetidae</taxon>
        <taxon>Agaricales</taxon>
        <taxon>Marasmiineae</taxon>
        <taxon>Omphalotaceae</taxon>
        <taxon>Rhodocollybia</taxon>
    </lineage>
</organism>
<comment type="caution">
    <text evidence="1">The sequence shown here is derived from an EMBL/GenBank/DDBJ whole genome shotgun (WGS) entry which is preliminary data.</text>
</comment>
<evidence type="ECO:0000313" key="2">
    <source>
        <dbReference type="Proteomes" id="UP000772434"/>
    </source>
</evidence>
<reference evidence="1" key="1">
    <citation type="submission" date="2020-11" db="EMBL/GenBank/DDBJ databases">
        <authorList>
            <consortium name="DOE Joint Genome Institute"/>
            <person name="Ahrendt S."/>
            <person name="Riley R."/>
            <person name="Andreopoulos W."/>
            <person name="Labutti K."/>
            <person name="Pangilinan J."/>
            <person name="Ruiz-Duenas F.J."/>
            <person name="Barrasa J.M."/>
            <person name="Sanchez-Garcia M."/>
            <person name="Camarero S."/>
            <person name="Miyauchi S."/>
            <person name="Serrano A."/>
            <person name="Linde D."/>
            <person name="Babiker R."/>
            <person name="Drula E."/>
            <person name="Ayuso-Fernandez I."/>
            <person name="Pacheco R."/>
            <person name="Padilla G."/>
            <person name="Ferreira P."/>
            <person name="Barriuso J."/>
            <person name="Kellner H."/>
            <person name="Castanera R."/>
            <person name="Alfaro M."/>
            <person name="Ramirez L."/>
            <person name="Pisabarro A.G."/>
            <person name="Kuo A."/>
            <person name="Tritt A."/>
            <person name="Lipzen A."/>
            <person name="He G."/>
            <person name="Yan M."/>
            <person name="Ng V."/>
            <person name="Cullen D."/>
            <person name="Martin F."/>
            <person name="Rosso M.-N."/>
            <person name="Henrissat B."/>
            <person name="Hibbett D."/>
            <person name="Martinez A.T."/>
            <person name="Grigoriev I.V."/>
        </authorList>
    </citation>
    <scope>NUCLEOTIDE SEQUENCE</scope>
    <source>
        <strain evidence="1">AH 40177</strain>
    </source>
</reference>
<dbReference type="InterPro" id="IPR027417">
    <property type="entry name" value="P-loop_NTPase"/>
</dbReference>
<protein>
    <submittedName>
        <fullName evidence="1">Uncharacterized protein</fullName>
    </submittedName>
</protein>
<dbReference type="Proteomes" id="UP000772434">
    <property type="component" value="Unassembled WGS sequence"/>
</dbReference>
<dbReference type="OrthoDB" id="2942246at2759"/>
<gene>
    <name evidence="1" type="ORF">BDP27DRAFT_1422908</name>
</gene>
<sequence>MYLDFGQGDFHNVSVHVTNAEVLNHVSCLLGVSEDFLQALTNKTSYVRKELYMSLPSAEQSDLPQRDHLVRDLYVIRFPFVVETANHEVTPSSTSVHSDRDA</sequence>
<accession>A0A9P5U639</accession>
<dbReference type="AlphaFoldDB" id="A0A9P5U639"/>
<keyword evidence="2" id="KW-1185">Reference proteome</keyword>
<proteinExistence type="predicted"/>
<dbReference type="SUPFAM" id="SSF52540">
    <property type="entry name" value="P-loop containing nucleoside triphosphate hydrolases"/>
    <property type="match status" value="1"/>
</dbReference>
<dbReference type="Gene3D" id="1.20.120.720">
    <property type="entry name" value="Myosin VI head, motor domain, U50 subdomain"/>
    <property type="match status" value="1"/>
</dbReference>
<name>A0A9P5U639_9AGAR</name>
<evidence type="ECO:0000313" key="1">
    <source>
        <dbReference type="EMBL" id="KAF9067354.1"/>
    </source>
</evidence>
<dbReference type="EMBL" id="JADNRY010000074">
    <property type="protein sequence ID" value="KAF9067354.1"/>
    <property type="molecule type" value="Genomic_DNA"/>
</dbReference>